<dbReference type="Pfam" id="PF01549">
    <property type="entry name" value="ShK"/>
    <property type="match status" value="2"/>
</dbReference>
<protein>
    <submittedName>
        <fullName evidence="5">ShKT domain-containing protein</fullName>
    </submittedName>
</protein>
<feature type="compositionally biased region" description="Basic and acidic residues" evidence="2">
    <location>
        <begin position="45"/>
        <end position="56"/>
    </location>
</feature>
<organism evidence="4 5">
    <name type="scientific">Loa loa</name>
    <name type="common">Eye worm</name>
    <name type="synonym">Filaria loa</name>
    <dbReference type="NCBI Taxonomy" id="7209"/>
    <lineage>
        <taxon>Eukaryota</taxon>
        <taxon>Metazoa</taxon>
        <taxon>Ecdysozoa</taxon>
        <taxon>Nematoda</taxon>
        <taxon>Chromadorea</taxon>
        <taxon>Rhabditida</taxon>
        <taxon>Spirurina</taxon>
        <taxon>Spiruromorpha</taxon>
        <taxon>Filarioidea</taxon>
        <taxon>Onchocercidae</taxon>
        <taxon>Loa</taxon>
    </lineage>
</organism>
<feature type="compositionally biased region" description="Acidic residues" evidence="2">
    <location>
        <begin position="82"/>
        <end position="95"/>
    </location>
</feature>
<dbReference type="Gene3D" id="1.10.10.1940">
    <property type="match status" value="2"/>
</dbReference>
<dbReference type="PANTHER" id="PTHR46219">
    <property type="entry name" value="PROTEIN CBG11138"/>
    <property type="match status" value="1"/>
</dbReference>
<dbReference type="InParanoid" id="A0A1I7W1J4"/>
<name>A0A1I7W1J4_LOALO</name>
<evidence type="ECO:0000313" key="4">
    <source>
        <dbReference type="Proteomes" id="UP000095285"/>
    </source>
</evidence>
<feature type="region of interest" description="Disordered" evidence="2">
    <location>
        <begin position="45"/>
        <end position="102"/>
    </location>
</feature>
<dbReference type="AlphaFoldDB" id="A0A1I7W1J4"/>
<evidence type="ECO:0000256" key="2">
    <source>
        <dbReference type="SAM" id="MobiDB-lite"/>
    </source>
</evidence>
<dbReference type="OrthoDB" id="5840415at2759"/>
<feature type="compositionally biased region" description="Acidic residues" evidence="2">
    <location>
        <begin position="57"/>
        <end position="75"/>
    </location>
</feature>
<evidence type="ECO:0000256" key="1">
    <source>
        <dbReference type="PROSITE-ProRule" id="PRU01005"/>
    </source>
</evidence>
<comment type="caution">
    <text evidence="1">Lacks conserved residue(s) required for the propagation of feature annotation.</text>
</comment>
<evidence type="ECO:0000313" key="5">
    <source>
        <dbReference type="WBParaSite" id="EN70_864"/>
    </source>
</evidence>
<keyword evidence="4" id="KW-1185">Reference proteome</keyword>
<evidence type="ECO:0000259" key="3">
    <source>
        <dbReference type="PROSITE" id="PS51670"/>
    </source>
</evidence>
<keyword evidence="1" id="KW-1015">Disulfide bond</keyword>
<dbReference type="FunCoup" id="A0A1I7W1J4">
    <property type="interactions" value="62"/>
</dbReference>
<proteinExistence type="predicted"/>
<dbReference type="Proteomes" id="UP000095285">
    <property type="component" value="Unassembled WGS sequence"/>
</dbReference>
<reference evidence="5" key="2">
    <citation type="submission" date="2016-11" db="UniProtKB">
        <authorList>
            <consortium name="WormBaseParasite"/>
        </authorList>
    </citation>
    <scope>IDENTIFICATION</scope>
</reference>
<sequence length="206" mass="23844">MNQLTANGEAIYVKVMHFIVSCGRFVKSKTCNLCEDSRKEEIIEDQLKQEPEKEPDLEIVDVEDNEDTDNVEYSELETTTDQVEEEEEEEEEEGKEEFTEKQITTLSTTIPHSTTKNWKQTACTDSSTDCEDKQHLCSERTYAQLMRKECPETCGLCSLGHRLSTNMWKCWDIAPNCAESLCNRRSYRQLMQTVCKRTCSLCHLND</sequence>
<dbReference type="WBParaSite" id="EN70_864">
    <property type="protein sequence ID" value="EN70_864"/>
    <property type="gene ID" value="EN70_864"/>
</dbReference>
<dbReference type="InterPro" id="IPR003582">
    <property type="entry name" value="ShKT_dom"/>
</dbReference>
<reference evidence="4" key="1">
    <citation type="submission" date="2012-04" db="EMBL/GenBank/DDBJ databases">
        <title>The Genome Sequence of Loa loa.</title>
        <authorList>
            <consortium name="The Broad Institute Genome Sequencing Platform"/>
            <consortium name="Broad Institute Genome Sequencing Center for Infectious Disease"/>
            <person name="Nutman T.B."/>
            <person name="Fink D.L."/>
            <person name="Russ C."/>
            <person name="Young S."/>
            <person name="Zeng Q."/>
            <person name="Gargeya S."/>
            <person name="Alvarado L."/>
            <person name="Berlin A."/>
            <person name="Chapman S.B."/>
            <person name="Chen Z."/>
            <person name="Freedman E."/>
            <person name="Gellesch M."/>
            <person name="Goldberg J."/>
            <person name="Griggs A."/>
            <person name="Gujja S."/>
            <person name="Heilman E.R."/>
            <person name="Heiman D."/>
            <person name="Howarth C."/>
            <person name="Mehta T."/>
            <person name="Neiman D."/>
            <person name="Pearson M."/>
            <person name="Roberts A."/>
            <person name="Saif S."/>
            <person name="Shea T."/>
            <person name="Shenoy N."/>
            <person name="Sisk P."/>
            <person name="Stolte C."/>
            <person name="Sykes S."/>
            <person name="White J."/>
            <person name="Yandava C."/>
            <person name="Haas B."/>
            <person name="Henn M.R."/>
            <person name="Nusbaum C."/>
            <person name="Birren B."/>
        </authorList>
    </citation>
    <scope>NUCLEOTIDE SEQUENCE [LARGE SCALE GENOMIC DNA]</scope>
</reference>
<feature type="domain" description="ShKT" evidence="3">
    <location>
        <begin position="123"/>
        <end position="157"/>
    </location>
</feature>
<gene>
    <name evidence="5" type="primary">LOAG_08673</name>
</gene>
<dbReference type="SMART" id="SM00254">
    <property type="entry name" value="ShKT"/>
    <property type="match status" value="2"/>
</dbReference>
<dbReference type="PROSITE" id="PS51670">
    <property type="entry name" value="SHKT"/>
    <property type="match status" value="1"/>
</dbReference>
<dbReference type="PANTHER" id="PTHR46219:SF5">
    <property type="entry name" value="SHKT DOMAIN-CONTAINING PROTEIN"/>
    <property type="match status" value="1"/>
</dbReference>
<feature type="disulfide bond" evidence="1">
    <location>
        <begin position="123"/>
        <end position="157"/>
    </location>
</feature>
<accession>A0A1I7W1J4</accession>